<dbReference type="Pfam" id="PF13276">
    <property type="entry name" value="HTH_21"/>
    <property type="match status" value="1"/>
</dbReference>
<evidence type="ECO:0000313" key="2">
    <source>
        <dbReference type="EMBL" id="SDU40588.1"/>
    </source>
</evidence>
<dbReference type="PANTHER" id="PTHR46889:SF4">
    <property type="entry name" value="TRANSPOSASE INSO FOR INSERTION SEQUENCE ELEMENT IS911B-RELATED"/>
    <property type="match status" value="1"/>
</dbReference>
<dbReference type="InterPro" id="IPR036397">
    <property type="entry name" value="RNaseH_sf"/>
</dbReference>
<proteinExistence type="predicted"/>
<gene>
    <name evidence="2" type="ORF">SAMN04487931_1081</name>
</gene>
<dbReference type="NCBIfam" id="NF033516">
    <property type="entry name" value="transpos_IS3"/>
    <property type="match status" value="1"/>
</dbReference>
<dbReference type="Proteomes" id="UP000199608">
    <property type="component" value="Unassembled WGS sequence"/>
</dbReference>
<evidence type="ECO:0000259" key="1">
    <source>
        <dbReference type="PROSITE" id="PS50994"/>
    </source>
</evidence>
<dbReference type="AlphaFoldDB" id="A0A1H2I9T0"/>
<dbReference type="Gene3D" id="3.30.420.10">
    <property type="entry name" value="Ribonuclease H-like superfamily/Ribonuclease H"/>
    <property type="match status" value="1"/>
</dbReference>
<dbReference type="InterPro" id="IPR048020">
    <property type="entry name" value="Transpos_IS3"/>
</dbReference>
<feature type="domain" description="Integrase catalytic" evidence="1">
    <location>
        <begin position="124"/>
        <end position="182"/>
    </location>
</feature>
<feature type="non-terminal residue" evidence="2">
    <location>
        <position position="182"/>
    </location>
</feature>
<dbReference type="GO" id="GO:0015074">
    <property type="term" value="P:DNA integration"/>
    <property type="evidence" value="ECO:0007669"/>
    <property type="project" value="InterPro"/>
</dbReference>
<dbReference type="GO" id="GO:0003676">
    <property type="term" value="F:nucleic acid binding"/>
    <property type="evidence" value="ECO:0007669"/>
    <property type="project" value="InterPro"/>
</dbReference>
<dbReference type="PROSITE" id="PS50994">
    <property type="entry name" value="INTEGRASE"/>
    <property type="match status" value="1"/>
</dbReference>
<organism evidence="2 3">
    <name type="scientific">Desulfobacula phenolica</name>
    <dbReference type="NCBI Taxonomy" id="90732"/>
    <lineage>
        <taxon>Bacteria</taxon>
        <taxon>Pseudomonadati</taxon>
        <taxon>Thermodesulfobacteriota</taxon>
        <taxon>Desulfobacteria</taxon>
        <taxon>Desulfobacterales</taxon>
        <taxon>Desulfobacteraceae</taxon>
        <taxon>Desulfobacula</taxon>
    </lineage>
</organism>
<dbReference type="InterPro" id="IPR001584">
    <property type="entry name" value="Integrase_cat-core"/>
</dbReference>
<dbReference type="Pfam" id="PF00665">
    <property type="entry name" value="rve"/>
    <property type="match status" value="1"/>
</dbReference>
<dbReference type="PANTHER" id="PTHR46889">
    <property type="entry name" value="TRANSPOSASE INSF FOR INSERTION SEQUENCE IS3B-RELATED"/>
    <property type="match status" value="1"/>
</dbReference>
<sequence>MKYQFIRDHRSEFTMTKMCQILQISMSGFYQWRNRIPSARSRQNDRLKQCIFKLFSEHNGMAGSPMITADLHDDPDFCNVSENRVARLMRKMGLKCKTLKKWVVTTDSKHNEPVAPNLLNRKFDVKIPNTVWVSDITYLKVGRHWYYLTVFIDLFSRSIVGWDLSRSLERHSVIRALKKAIM</sequence>
<name>A0A1H2I9T0_9BACT</name>
<dbReference type="InterPro" id="IPR050900">
    <property type="entry name" value="Transposase_IS3/IS150/IS904"/>
</dbReference>
<evidence type="ECO:0000313" key="3">
    <source>
        <dbReference type="Proteomes" id="UP000199608"/>
    </source>
</evidence>
<accession>A0A1H2I9T0</accession>
<dbReference type="SUPFAM" id="SSF53098">
    <property type="entry name" value="Ribonuclease H-like"/>
    <property type="match status" value="1"/>
</dbReference>
<dbReference type="InterPro" id="IPR012337">
    <property type="entry name" value="RNaseH-like_sf"/>
</dbReference>
<protein>
    <submittedName>
        <fullName evidence="2">Integrase core domain-containing protein</fullName>
    </submittedName>
</protein>
<reference evidence="3" key="1">
    <citation type="submission" date="2016-10" db="EMBL/GenBank/DDBJ databases">
        <authorList>
            <person name="Varghese N."/>
            <person name="Submissions S."/>
        </authorList>
    </citation>
    <scope>NUCLEOTIDE SEQUENCE [LARGE SCALE GENOMIC DNA]</scope>
    <source>
        <strain evidence="3">DSM 3384</strain>
    </source>
</reference>
<keyword evidence="3" id="KW-1185">Reference proteome</keyword>
<dbReference type="InterPro" id="IPR025948">
    <property type="entry name" value="HTH-like_dom"/>
</dbReference>
<dbReference type="EMBL" id="FNLL01000008">
    <property type="protein sequence ID" value="SDU40588.1"/>
    <property type="molecule type" value="Genomic_DNA"/>
</dbReference>